<organism evidence="1 2">
    <name type="scientific">Camellia lanceoleosa</name>
    <dbReference type="NCBI Taxonomy" id="1840588"/>
    <lineage>
        <taxon>Eukaryota</taxon>
        <taxon>Viridiplantae</taxon>
        <taxon>Streptophyta</taxon>
        <taxon>Embryophyta</taxon>
        <taxon>Tracheophyta</taxon>
        <taxon>Spermatophyta</taxon>
        <taxon>Magnoliopsida</taxon>
        <taxon>eudicotyledons</taxon>
        <taxon>Gunneridae</taxon>
        <taxon>Pentapetalae</taxon>
        <taxon>asterids</taxon>
        <taxon>Ericales</taxon>
        <taxon>Theaceae</taxon>
        <taxon>Camellia</taxon>
    </lineage>
</organism>
<proteinExistence type="predicted"/>
<accession>A0ACC0I4K0</accession>
<keyword evidence="2" id="KW-1185">Reference proteome</keyword>
<evidence type="ECO:0000313" key="2">
    <source>
        <dbReference type="Proteomes" id="UP001060215"/>
    </source>
</evidence>
<name>A0ACC0I4K0_9ERIC</name>
<dbReference type="Proteomes" id="UP001060215">
    <property type="component" value="Chromosome 2"/>
</dbReference>
<evidence type="ECO:0000313" key="1">
    <source>
        <dbReference type="EMBL" id="KAI8020242.1"/>
    </source>
</evidence>
<sequence length="317" mass="36131">MPASVTCRAVIRRLFISTHYGGCRAVLHISISFLRFTFQIEREGRRRKKKKKKKKGPKMGRKPKNCPSFFKVLIGDFANKLRIPPAFVAKMDGELPKNALIEANSGEQSWEVKIQQIGDEHCFTHRGWEKLVNDNHLRFGDFVVFRLISDSTFHIVTYGPSGCEKELNPSIKKIPQNPFMSRDKRSRKSMDSPSHPYGRRSNRGEVEARGSASAKPTHPSFLMVLKKYNKSRLTVPRAFAVESGIGRKKVVVLKNKKGQLWAVDICLRPPPYRTVDFTAGWPDFRVANNIEIGDTCLFKFIPSSGNVIHVEVQRNYS</sequence>
<protein>
    <submittedName>
        <fullName evidence="1">B3 domain-containing protein REM10</fullName>
    </submittedName>
</protein>
<dbReference type="EMBL" id="CM045759">
    <property type="protein sequence ID" value="KAI8020242.1"/>
    <property type="molecule type" value="Genomic_DNA"/>
</dbReference>
<comment type="caution">
    <text evidence="1">The sequence shown here is derived from an EMBL/GenBank/DDBJ whole genome shotgun (WGS) entry which is preliminary data.</text>
</comment>
<gene>
    <name evidence="1" type="ORF">LOK49_LG04G01024</name>
</gene>
<reference evidence="1 2" key="1">
    <citation type="journal article" date="2022" name="Plant J.">
        <title>Chromosome-level genome of Camellia lanceoleosa provides a valuable resource for understanding genome evolution and self-incompatibility.</title>
        <authorList>
            <person name="Gong W."/>
            <person name="Xiao S."/>
            <person name="Wang L."/>
            <person name="Liao Z."/>
            <person name="Chang Y."/>
            <person name="Mo W."/>
            <person name="Hu G."/>
            <person name="Li W."/>
            <person name="Zhao G."/>
            <person name="Zhu H."/>
            <person name="Hu X."/>
            <person name="Ji K."/>
            <person name="Xiang X."/>
            <person name="Song Q."/>
            <person name="Yuan D."/>
            <person name="Jin S."/>
            <person name="Zhang L."/>
        </authorList>
    </citation>
    <scope>NUCLEOTIDE SEQUENCE [LARGE SCALE GENOMIC DNA]</scope>
    <source>
        <strain evidence="1">SQ_2022a</strain>
    </source>
</reference>